<evidence type="ECO:0000313" key="2">
    <source>
        <dbReference type="EMBL" id="NKG19844.1"/>
    </source>
</evidence>
<keyword evidence="3" id="KW-1185">Reference proteome</keyword>
<organism evidence="2 3">
    <name type="scientific">Paeniglutamicibacter terrestris</name>
    <dbReference type="NCBI Taxonomy" id="2723403"/>
    <lineage>
        <taxon>Bacteria</taxon>
        <taxon>Bacillati</taxon>
        <taxon>Actinomycetota</taxon>
        <taxon>Actinomycetes</taxon>
        <taxon>Micrococcales</taxon>
        <taxon>Micrococcaceae</taxon>
        <taxon>Paeniglutamicibacter</taxon>
    </lineage>
</organism>
<sequence length="63" mass="7101">MNKGSMWLSIIFFVVFFMLLCLCGGLAWFWSTGYQWWVVAALALGSGVLTSLSLIALNRPQKR</sequence>
<keyword evidence="1" id="KW-1133">Transmembrane helix</keyword>
<keyword evidence="1" id="KW-0812">Transmembrane</keyword>
<dbReference type="EMBL" id="JAAWVT010000001">
    <property type="protein sequence ID" value="NKG19844.1"/>
    <property type="molecule type" value="Genomic_DNA"/>
</dbReference>
<gene>
    <name evidence="2" type="ORF">HED64_03845</name>
</gene>
<dbReference type="Proteomes" id="UP000746595">
    <property type="component" value="Unassembled WGS sequence"/>
</dbReference>
<protein>
    <submittedName>
        <fullName evidence="2">Uncharacterized protein</fullName>
    </submittedName>
</protein>
<keyword evidence="1" id="KW-0472">Membrane</keyword>
<feature type="transmembrane region" description="Helical" evidence="1">
    <location>
        <begin position="36"/>
        <end position="57"/>
    </location>
</feature>
<accession>A0ABX1G0U0</accession>
<dbReference type="RefSeq" id="WP_168150742.1">
    <property type="nucleotide sequence ID" value="NZ_JAAWVT010000001.1"/>
</dbReference>
<reference evidence="2 3" key="1">
    <citation type="submission" date="2020-04" db="EMBL/GenBank/DDBJ databases">
        <title>Paeniglutamicibacter sp. ANT13_2, a novel actinomycete isolated from sediment in Antarctica.</title>
        <authorList>
            <person name="Sakdapetsiri C."/>
            <person name="Pinyakong O."/>
        </authorList>
    </citation>
    <scope>NUCLEOTIDE SEQUENCE [LARGE SCALE GENOMIC DNA]</scope>
    <source>
        <strain evidence="2 3">ANT13_2</strain>
    </source>
</reference>
<evidence type="ECO:0000256" key="1">
    <source>
        <dbReference type="SAM" id="Phobius"/>
    </source>
</evidence>
<feature type="transmembrane region" description="Helical" evidence="1">
    <location>
        <begin position="7"/>
        <end position="30"/>
    </location>
</feature>
<comment type="caution">
    <text evidence="2">The sequence shown here is derived from an EMBL/GenBank/DDBJ whole genome shotgun (WGS) entry which is preliminary data.</text>
</comment>
<name>A0ABX1G0U0_9MICC</name>
<evidence type="ECO:0000313" key="3">
    <source>
        <dbReference type="Proteomes" id="UP000746595"/>
    </source>
</evidence>
<proteinExistence type="predicted"/>